<dbReference type="AlphaFoldDB" id="A0A4R4KJN8"/>
<dbReference type="PANTHER" id="PTHR12815:SF47">
    <property type="entry name" value="TRANSLOCATION AND ASSEMBLY MODULE SUBUNIT TAMA"/>
    <property type="match status" value="1"/>
</dbReference>
<evidence type="ECO:0000313" key="8">
    <source>
        <dbReference type="Proteomes" id="UP000295706"/>
    </source>
</evidence>
<evidence type="ECO:0000256" key="3">
    <source>
        <dbReference type="ARBA" id="ARBA00022729"/>
    </source>
</evidence>
<keyword evidence="2" id="KW-0812">Transmembrane</keyword>
<dbReference type="Pfam" id="PF01103">
    <property type="entry name" value="Omp85"/>
    <property type="match status" value="1"/>
</dbReference>
<name>A0A4R4KJN8_9BACT</name>
<evidence type="ECO:0000256" key="2">
    <source>
        <dbReference type="ARBA" id="ARBA00022692"/>
    </source>
</evidence>
<comment type="subcellular location">
    <subcellularLocation>
        <location evidence="1">Membrane</location>
    </subcellularLocation>
</comment>
<keyword evidence="5" id="KW-0998">Cell outer membrane</keyword>
<dbReference type="GO" id="GO:0019867">
    <property type="term" value="C:outer membrane"/>
    <property type="evidence" value="ECO:0007669"/>
    <property type="project" value="InterPro"/>
</dbReference>
<organism evidence="7 8">
    <name type="scientific">Arundinibacter roseus</name>
    <dbReference type="NCBI Taxonomy" id="2070510"/>
    <lineage>
        <taxon>Bacteria</taxon>
        <taxon>Pseudomonadati</taxon>
        <taxon>Bacteroidota</taxon>
        <taxon>Cytophagia</taxon>
        <taxon>Cytophagales</taxon>
        <taxon>Spirosomataceae</taxon>
        <taxon>Arundinibacter</taxon>
    </lineage>
</organism>
<evidence type="ECO:0000256" key="1">
    <source>
        <dbReference type="ARBA" id="ARBA00004370"/>
    </source>
</evidence>
<dbReference type="EMBL" id="SMJU01000004">
    <property type="protein sequence ID" value="TDB67136.1"/>
    <property type="molecule type" value="Genomic_DNA"/>
</dbReference>
<gene>
    <name evidence="7" type="ORF">EZE20_07210</name>
</gene>
<dbReference type="Gene3D" id="2.40.160.50">
    <property type="entry name" value="membrane protein fhac: a member of the omp85/tpsb transporter family"/>
    <property type="match status" value="1"/>
</dbReference>
<sequence length="805" mass="92514">MLATLLLSGCARQTPGQRRYLLGTTVFKGNQAIPDSELEALIPQKPNRRFLGLPIFPYLAFYQAAKVTYNREEHQRKLNSLVQEFKSKSSLQEEDQAQLRKLQRKYGKKITREQRRIEEGNDLMRILGEPPVYFNELDVARNLEKVQGYLFNNGFFENKVTSQIDTILKRVRTTYIIQENRPVLLRNVHYQIGDSVLDSLIRAAKEPASLRSGERYKGDRFEEERVRIETILRNNGYYGFSRQSISFVINDTIKKPETDSLYKLVDVILRLQNPPPGQSSYQAYPVHSVQFEILPPGNLPDSLFQKDTSTFRNIHYVFTQSRFSPRILNGKMLIRPGKIYSQEDERETQRQLSLTDQFRFVNYGFDTTALGLRSYFRAIPLDKYQLSADVGLNVIQLQQAPGPFANFSYKIRNVFQGLENFEANLRGGIEAVTGFNDNKLYRSQEFNLNTSLLFPQLLLPVGALRTRSGRFNPRTQVGLGYNFVNRPEYTRTSLKSAMTYSWQPSANLFYNLSLLDLNILNTTRLAPEFDSLLTSFQSQGNNLINSFRKSFVSGINFTLVYNTNSFLGPPKKAQYFRVALESGGTSISLFPGQQRLIESAFGSLQFFQYLRWNVDYRRYFPLGRRSSFVTRINTGSVLSYGVNSVPPYEKYFFAGGSNSIRAWLPRRLGPGASAPRLTQTNFSVEAPGEILLEANLELRGKLLHFFGDINYALFLDAGNVWTLPITEQFSDGEFRWNSFGKQIALGTGAGLRYDFSYFVLRFDFGLKIFDPYLGSFVLNEFNWKKPFNQNQKNYLNFNLGVGYPF</sequence>
<dbReference type="OrthoDB" id="9814535at2"/>
<reference evidence="7 8" key="1">
    <citation type="submission" date="2019-02" db="EMBL/GenBank/DDBJ databases">
        <title>Arundinibacter roseus gen. nov., sp. nov., a new member of the family Cytophagaceae.</title>
        <authorList>
            <person name="Szuroczki S."/>
            <person name="Khayer B."/>
            <person name="Sproer C."/>
            <person name="Toumi M."/>
            <person name="Szabo A."/>
            <person name="Felfoldi T."/>
            <person name="Schumann P."/>
            <person name="Toth E."/>
        </authorList>
    </citation>
    <scope>NUCLEOTIDE SEQUENCE [LARGE SCALE GENOMIC DNA]</scope>
    <source>
        <strain evidence="7 8">DMA-k-7a</strain>
    </source>
</reference>
<dbReference type="PANTHER" id="PTHR12815">
    <property type="entry name" value="SORTING AND ASSEMBLY MACHINERY SAMM50 PROTEIN FAMILY MEMBER"/>
    <property type="match status" value="1"/>
</dbReference>
<keyword evidence="3" id="KW-0732">Signal</keyword>
<dbReference type="InterPro" id="IPR039910">
    <property type="entry name" value="D15-like"/>
</dbReference>
<accession>A0A4R4KJN8</accession>
<comment type="caution">
    <text evidence="7">The sequence shown here is derived from an EMBL/GenBank/DDBJ whole genome shotgun (WGS) entry which is preliminary data.</text>
</comment>
<keyword evidence="4" id="KW-0472">Membrane</keyword>
<dbReference type="Proteomes" id="UP000295706">
    <property type="component" value="Unassembled WGS sequence"/>
</dbReference>
<evidence type="ECO:0000259" key="6">
    <source>
        <dbReference type="Pfam" id="PF01103"/>
    </source>
</evidence>
<protein>
    <recommendedName>
        <fullName evidence="6">Bacterial surface antigen (D15) domain-containing protein</fullName>
    </recommendedName>
</protein>
<evidence type="ECO:0000256" key="5">
    <source>
        <dbReference type="ARBA" id="ARBA00023237"/>
    </source>
</evidence>
<evidence type="ECO:0000313" key="7">
    <source>
        <dbReference type="EMBL" id="TDB67136.1"/>
    </source>
</evidence>
<proteinExistence type="predicted"/>
<dbReference type="InterPro" id="IPR000184">
    <property type="entry name" value="Bac_surfAg_D15"/>
</dbReference>
<evidence type="ECO:0000256" key="4">
    <source>
        <dbReference type="ARBA" id="ARBA00023136"/>
    </source>
</evidence>
<feature type="domain" description="Bacterial surface antigen (D15)" evidence="6">
    <location>
        <begin position="483"/>
        <end position="771"/>
    </location>
</feature>
<keyword evidence="8" id="KW-1185">Reference proteome</keyword>